<dbReference type="Gene3D" id="3.20.20.80">
    <property type="entry name" value="Glycosidases"/>
    <property type="match status" value="2"/>
</dbReference>
<dbReference type="PRINTS" id="PR00739">
    <property type="entry name" value="GLHYDRLASE26"/>
</dbReference>
<dbReference type="EMBL" id="NFII01000021">
    <property type="protein sequence ID" value="OUN99115.1"/>
    <property type="molecule type" value="Genomic_DNA"/>
</dbReference>
<accession>A0A1Y3YMN3</accession>
<evidence type="ECO:0000256" key="6">
    <source>
        <dbReference type="PROSITE-ProRule" id="PRU01100"/>
    </source>
</evidence>
<feature type="domain" description="GH26" evidence="7">
    <location>
        <begin position="438"/>
        <end position="765"/>
    </location>
</feature>
<keyword evidence="4 6" id="KW-0378">Hydrolase</keyword>
<evidence type="ECO:0000313" key="9">
    <source>
        <dbReference type="Proteomes" id="UP000195386"/>
    </source>
</evidence>
<proteinExistence type="inferred from homology"/>
<evidence type="ECO:0000256" key="5">
    <source>
        <dbReference type="ARBA" id="ARBA00023295"/>
    </source>
</evidence>
<dbReference type="InterPro" id="IPR045053">
    <property type="entry name" value="MAN-like"/>
</dbReference>
<organism evidence="8 9">
    <name type="scientific">Bacteroides clarus</name>
    <dbReference type="NCBI Taxonomy" id="626929"/>
    <lineage>
        <taxon>Bacteria</taxon>
        <taxon>Pseudomonadati</taxon>
        <taxon>Bacteroidota</taxon>
        <taxon>Bacteroidia</taxon>
        <taxon>Bacteroidales</taxon>
        <taxon>Bacteroidaceae</taxon>
        <taxon>Bacteroides</taxon>
    </lineage>
</organism>
<dbReference type="Pfam" id="PF26410">
    <property type="entry name" value="GH5_mannosidase"/>
    <property type="match status" value="1"/>
</dbReference>
<comment type="catalytic activity">
    <reaction evidence="1">
        <text>Random hydrolysis of (1-&gt;4)-beta-D-mannosidic linkages in mannans, galactomannans and glucomannans.</text>
        <dbReference type="EC" id="3.2.1.78"/>
    </reaction>
</comment>
<evidence type="ECO:0000256" key="1">
    <source>
        <dbReference type="ARBA" id="ARBA00001678"/>
    </source>
</evidence>
<dbReference type="PROSITE" id="PS51764">
    <property type="entry name" value="GH26"/>
    <property type="match status" value="1"/>
</dbReference>
<dbReference type="PANTHER" id="PTHR31451:SF40">
    <property type="entry name" value="GLYCOSIDE HYDROLASE FAMILY 5 DOMAIN-CONTAINING PROTEIN"/>
    <property type="match status" value="1"/>
</dbReference>
<dbReference type="InterPro" id="IPR022790">
    <property type="entry name" value="GH26_dom"/>
</dbReference>
<evidence type="ECO:0000259" key="7">
    <source>
        <dbReference type="PROSITE" id="PS51764"/>
    </source>
</evidence>
<dbReference type="GO" id="GO:0004565">
    <property type="term" value="F:beta-galactosidase activity"/>
    <property type="evidence" value="ECO:0007669"/>
    <property type="project" value="InterPro"/>
</dbReference>
<dbReference type="Proteomes" id="UP000195386">
    <property type="component" value="Unassembled WGS sequence"/>
</dbReference>
<evidence type="ECO:0000256" key="3">
    <source>
        <dbReference type="ARBA" id="ARBA00012706"/>
    </source>
</evidence>
<evidence type="ECO:0000256" key="4">
    <source>
        <dbReference type="ARBA" id="ARBA00022801"/>
    </source>
</evidence>
<evidence type="ECO:0000256" key="2">
    <source>
        <dbReference type="ARBA" id="ARBA00007754"/>
    </source>
</evidence>
<dbReference type="InterPro" id="IPR001547">
    <property type="entry name" value="Glyco_hydro_5"/>
</dbReference>
<dbReference type="SUPFAM" id="SSF51445">
    <property type="entry name" value="(Trans)glycosidases"/>
    <property type="match status" value="2"/>
</dbReference>
<dbReference type="InterPro" id="IPR000805">
    <property type="entry name" value="Glyco_hydro_26"/>
</dbReference>
<dbReference type="AlphaFoldDB" id="A0A1Y3YMN3"/>
<name>A0A1Y3YMN3_9BACE</name>
<feature type="active site" description="Proton donor" evidence="6">
    <location>
        <position position="594"/>
    </location>
</feature>
<gene>
    <name evidence="8" type="ORF">B5F97_16135</name>
</gene>
<dbReference type="InterPro" id="IPR017853">
    <property type="entry name" value="GH"/>
</dbReference>
<dbReference type="Pfam" id="PF02156">
    <property type="entry name" value="Glyco_hydro_26"/>
    <property type="match status" value="1"/>
</dbReference>
<dbReference type="EC" id="3.2.1.78" evidence="3"/>
<comment type="caution">
    <text evidence="8">The sequence shown here is derived from an EMBL/GenBank/DDBJ whole genome shotgun (WGS) entry which is preliminary data.</text>
</comment>
<dbReference type="PANTHER" id="PTHR31451">
    <property type="match status" value="1"/>
</dbReference>
<evidence type="ECO:0000313" key="8">
    <source>
        <dbReference type="EMBL" id="OUN99115.1"/>
    </source>
</evidence>
<sequence>MRKIIFLILLASCLVSCIGKKELGETFIKVENGYFTKNGIPYYYIGTNYWYGAILGSTGRGGDRERLVRELDLMKENGVDNLRILVGADGEEGIPFRVMPTLQKEAGIYNDTIFEGLDFLLSEMGKRDMYAVLYLNNSWEWSGGYSKYLNWTGYGKEPIPGIDGWDAFNKYVAQYAECEECHSLFLNHIRTVVSRTNRYTNKKYTDDPAIMAWQVGNEPRAFSSEGKTAFAKWLSKATRLIRTLDSNHLITIGSEGKMGCENDMALFEEIHHDENVDYLTMHIWPKNWRWINADSIPQNVGRAISLTTQYMAEHIIVARQLNKPIVLEEFGLPRDNHKYHRTDPTTARDRYYSAIFDKIYQSLKQRDVLAGCNFWAWGGTGQPQHEFWQPWDDYVGDPGQEEQGLNSVFDTDTAMRIIKRYNSLLDKAGTNNISIKSKETNNLLDNLKKVSLRGFMFGHHDDTVYGIGWEGDEGESDVKRVCGDYPAVISFDLGELELDSTVNLDKVPFDKIKKEIINQYYRGGMISLSWHARNPMTGGDAWDIKDSTVVKSILPGGINHQKFVGWLDKVSAFISSLQTADNVKVPILFRPWHENTGSWFWWGEQLCTPDEYKALWEMTVNHFRLNGVNNILYAYSPGTEPKDTAQYLERYPGDEMVDVIGLDTYQFNRNIFLSKLDKSLAILDSIGKTHDKVYAVTEIGYEGIPDAKWWTGTLLPALTQYSLAYALVWRNARERVTHFYAPYPGQVSATDFVEFYKHPKTLFAEEVNLYQ</sequence>
<feature type="active site" description="Nucleophile" evidence="6">
    <location>
        <position position="698"/>
    </location>
</feature>
<comment type="similarity">
    <text evidence="2 6">Belongs to the glycosyl hydrolase 26 family.</text>
</comment>
<protein>
    <recommendedName>
        <fullName evidence="3">mannan endo-1,4-beta-mannosidase</fullName>
        <ecNumber evidence="3">3.2.1.78</ecNumber>
    </recommendedName>
</protein>
<keyword evidence="5 6" id="KW-0326">Glycosidase</keyword>
<dbReference type="GO" id="GO:0006080">
    <property type="term" value="P:substituted mannan metabolic process"/>
    <property type="evidence" value="ECO:0007669"/>
    <property type="project" value="InterPro"/>
</dbReference>
<dbReference type="GO" id="GO:0016985">
    <property type="term" value="F:mannan endo-1,4-beta-mannosidase activity"/>
    <property type="evidence" value="ECO:0007669"/>
    <property type="project" value="InterPro"/>
</dbReference>
<reference evidence="9" key="1">
    <citation type="submission" date="2017-04" db="EMBL/GenBank/DDBJ databases">
        <title>Function of individual gut microbiota members based on whole genome sequencing of pure cultures obtained from chicken caecum.</title>
        <authorList>
            <person name="Medvecky M."/>
            <person name="Cejkova D."/>
            <person name="Polansky O."/>
            <person name="Karasova D."/>
            <person name="Kubasova T."/>
            <person name="Cizek A."/>
            <person name="Rychlik I."/>
        </authorList>
    </citation>
    <scope>NUCLEOTIDE SEQUENCE [LARGE SCALE GENOMIC DNA]</scope>
    <source>
        <strain evidence="9">An43</strain>
    </source>
</reference>
<dbReference type="GO" id="GO:0009341">
    <property type="term" value="C:beta-galactosidase complex"/>
    <property type="evidence" value="ECO:0007669"/>
    <property type="project" value="InterPro"/>
</dbReference>